<accession>A0A2S9YLC7</accession>
<dbReference type="GO" id="GO:0070566">
    <property type="term" value="F:adenylyltransferase activity"/>
    <property type="evidence" value="ECO:0007669"/>
    <property type="project" value="TreeGrafter"/>
</dbReference>
<dbReference type="OrthoDB" id="5480912at2"/>
<dbReference type="InterPro" id="IPR025110">
    <property type="entry name" value="AMP-bd_C"/>
</dbReference>
<dbReference type="FunFam" id="3.40.50.12780:FF:000013">
    <property type="entry name" value="Long-chain-fatty-acid--AMP ligase FadD32"/>
    <property type="match status" value="1"/>
</dbReference>
<dbReference type="CDD" id="cd05931">
    <property type="entry name" value="FAAL"/>
    <property type="match status" value="1"/>
</dbReference>
<dbReference type="RefSeq" id="WP_106389506.1">
    <property type="nucleotide sequence ID" value="NZ_PVNK01000001.1"/>
</dbReference>
<keyword evidence="2 7" id="KW-0436">Ligase</keyword>
<evidence type="ECO:0000313" key="7">
    <source>
        <dbReference type="EMBL" id="PRQ05907.1"/>
    </source>
</evidence>
<reference evidence="7 8" key="1">
    <citation type="submission" date="2018-03" db="EMBL/GenBank/DDBJ databases">
        <title>Draft Genome Sequences of the Obligatory Marine Myxobacteria Enhygromyxa salina SWB005.</title>
        <authorList>
            <person name="Poehlein A."/>
            <person name="Moghaddam J.A."/>
            <person name="Harms H."/>
            <person name="Alanjari M."/>
            <person name="Koenig G.M."/>
            <person name="Daniel R."/>
            <person name="Schaeberle T.F."/>
        </authorList>
    </citation>
    <scope>NUCLEOTIDE SEQUENCE [LARGE SCALE GENOMIC DNA]</scope>
    <source>
        <strain evidence="7 8">SWB005</strain>
    </source>
</reference>
<evidence type="ECO:0000259" key="5">
    <source>
        <dbReference type="Pfam" id="PF00501"/>
    </source>
</evidence>
<dbReference type="Gene3D" id="3.40.50.12780">
    <property type="entry name" value="N-terminal domain of ligase-like"/>
    <property type="match status" value="1"/>
</dbReference>
<dbReference type="Pfam" id="PF23024">
    <property type="entry name" value="AMP-dom_DIP2-like"/>
    <property type="match status" value="1"/>
</dbReference>
<feature type="domain" description="AMP-dependent synthetase/ligase" evidence="5">
    <location>
        <begin position="18"/>
        <end position="426"/>
    </location>
</feature>
<feature type="domain" description="AMP-binding enzyme C-terminal" evidence="6">
    <location>
        <begin position="471"/>
        <end position="584"/>
    </location>
</feature>
<dbReference type="SUPFAM" id="SSF56801">
    <property type="entry name" value="Acetyl-CoA synthetase-like"/>
    <property type="match status" value="1"/>
</dbReference>
<dbReference type="InterPro" id="IPR040097">
    <property type="entry name" value="FAAL/FAAC"/>
</dbReference>
<dbReference type="AlphaFoldDB" id="A0A2S9YLC7"/>
<keyword evidence="3" id="KW-0276">Fatty acid metabolism</keyword>
<protein>
    <submittedName>
        <fullName evidence="7">Long-chain-fatty-acid--AMP ligase FadD29</fullName>
        <ecNumber evidence="7">6.2.1.-</ecNumber>
    </submittedName>
</protein>
<dbReference type="InterPro" id="IPR045851">
    <property type="entry name" value="AMP-bd_C_sf"/>
</dbReference>
<dbReference type="GO" id="GO:0005886">
    <property type="term" value="C:plasma membrane"/>
    <property type="evidence" value="ECO:0007669"/>
    <property type="project" value="TreeGrafter"/>
</dbReference>
<dbReference type="EMBL" id="PVNK01000001">
    <property type="protein sequence ID" value="PRQ05907.1"/>
    <property type="molecule type" value="Genomic_DNA"/>
</dbReference>
<dbReference type="InterPro" id="IPR042099">
    <property type="entry name" value="ANL_N_sf"/>
</dbReference>
<dbReference type="Gene3D" id="3.30.300.30">
    <property type="match status" value="1"/>
</dbReference>
<evidence type="ECO:0000256" key="1">
    <source>
        <dbReference type="ARBA" id="ARBA00006432"/>
    </source>
</evidence>
<dbReference type="Pfam" id="PF00501">
    <property type="entry name" value="AMP-binding"/>
    <property type="match status" value="1"/>
</dbReference>
<gene>
    <name evidence="7" type="ORF">ENSA5_00190</name>
</gene>
<evidence type="ECO:0000256" key="3">
    <source>
        <dbReference type="ARBA" id="ARBA00022832"/>
    </source>
</evidence>
<keyword evidence="8" id="KW-1185">Reference proteome</keyword>
<dbReference type="EC" id="6.2.1.-" evidence="7"/>
<evidence type="ECO:0000256" key="4">
    <source>
        <dbReference type="ARBA" id="ARBA00023098"/>
    </source>
</evidence>
<keyword evidence="4" id="KW-0443">Lipid metabolism</keyword>
<dbReference type="GO" id="GO:0006633">
    <property type="term" value="P:fatty acid biosynthetic process"/>
    <property type="evidence" value="ECO:0007669"/>
    <property type="project" value="TreeGrafter"/>
</dbReference>
<dbReference type="GO" id="GO:0016874">
    <property type="term" value="F:ligase activity"/>
    <property type="evidence" value="ECO:0007669"/>
    <property type="project" value="UniProtKB-KW"/>
</dbReference>
<dbReference type="PANTHER" id="PTHR22754">
    <property type="entry name" value="DISCO-INTERACTING PROTEIN 2 DIP2 -RELATED"/>
    <property type="match status" value="1"/>
</dbReference>
<dbReference type="InterPro" id="IPR020845">
    <property type="entry name" value="AMP-binding_CS"/>
</dbReference>
<organism evidence="7 8">
    <name type="scientific">Enhygromyxa salina</name>
    <dbReference type="NCBI Taxonomy" id="215803"/>
    <lineage>
        <taxon>Bacteria</taxon>
        <taxon>Pseudomonadati</taxon>
        <taxon>Myxococcota</taxon>
        <taxon>Polyangia</taxon>
        <taxon>Nannocystales</taxon>
        <taxon>Nannocystaceae</taxon>
        <taxon>Enhygromyxa</taxon>
    </lineage>
</organism>
<evidence type="ECO:0000259" key="6">
    <source>
        <dbReference type="Pfam" id="PF23024"/>
    </source>
</evidence>
<name>A0A2S9YLC7_9BACT</name>
<comment type="similarity">
    <text evidence="1">Belongs to the ATP-dependent AMP-binding enzyme family.</text>
</comment>
<dbReference type="PROSITE" id="PS00455">
    <property type="entry name" value="AMP_BINDING"/>
    <property type="match status" value="1"/>
</dbReference>
<dbReference type="GO" id="GO:0071766">
    <property type="term" value="P:Actinobacterium-type cell wall biogenesis"/>
    <property type="evidence" value="ECO:0007669"/>
    <property type="project" value="UniProtKB-ARBA"/>
</dbReference>
<evidence type="ECO:0000313" key="8">
    <source>
        <dbReference type="Proteomes" id="UP000237968"/>
    </source>
</evidence>
<dbReference type="Proteomes" id="UP000237968">
    <property type="component" value="Unassembled WGS sequence"/>
</dbReference>
<sequence>MEISETEGPTSLVDVLRARARAHGERPLYQQIVDQAVVATLSYAEADRRARAIAARLREHAEPGDRALLLYPFGLEYPAMFLACLYAGLVAVPAFPPDKQRAVKTMPRVSAIIRDADARLILTTAELAPTVEFARAEARDPEALKILATDELETTEADAQRWARPSGLEDLIAFLQYTSGSTGTPRGVMIGHDNLLAHQRLAHEKFAQPEGARTVSWLPFYHDMGLIGSLLYPLYHGGTTLLMSPIAFLRRPLSWLETISTFGARVSTGPNFAYDLCVERARDEDLAKLDLSSWRLTVSGAEPLRAATLERFNARFAACGFAPETFMPCFGMAEATLMVSGWPLELAPKTVWFDKRALWAGRAEPVDAQALAPSELELCARPFVSCGTPMREHQIAIVDPDTRQRQQEGREGEIWLRGPSVGRGYWGDADTTRERFAATIVGEDPAIQWFRTADTGFVVDGELFGSGRLADLIVVDGRSHQPHDIERSVAEGPDALVRECVAFVTEAEADGDRQVCLAATGRRTMAEAKRVALCEQIFARVRDEHDIELDRVILIPQRSVAKTTSGKLRRFRYRDALRDGELDILSELSPS</sequence>
<evidence type="ECO:0000256" key="2">
    <source>
        <dbReference type="ARBA" id="ARBA00022598"/>
    </source>
</evidence>
<comment type="caution">
    <text evidence="7">The sequence shown here is derived from an EMBL/GenBank/DDBJ whole genome shotgun (WGS) entry which is preliminary data.</text>
</comment>
<dbReference type="PANTHER" id="PTHR22754:SF32">
    <property type="entry name" value="DISCO-INTERACTING PROTEIN 2"/>
    <property type="match status" value="1"/>
</dbReference>
<dbReference type="InterPro" id="IPR000873">
    <property type="entry name" value="AMP-dep_synth/lig_dom"/>
</dbReference>
<proteinExistence type="inferred from homology"/>